<organism evidence="1 2">
    <name type="scientific">Herbaspirillum aquaticum</name>
    <dbReference type="NCBI Taxonomy" id="568783"/>
    <lineage>
        <taxon>Bacteria</taxon>
        <taxon>Pseudomonadati</taxon>
        <taxon>Pseudomonadota</taxon>
        <taxon>Betaproteobacteria</taxon>
        <taxon>Burkholderiales</taxon>
        <taxon>Oxalobacteraceae</taxon>
        <taxon>Herbaspirillum</taxon>
    </lineage>
</organism>
<dbReference type="InterPro" id="IPR021634">
    <property type="entry name" value="DUF3240"/>
</dbReference>
<sequence length="100" mass="10911">MSDSIITILCPRNIEEQLLDSLLVTPDVAVFTSATVAAHGVARERLSASEQVLGRAVMTQVQILCSEQAKDNLLSNLKNTFSRSGLRYWVTAVSEQGEFA</sequence>
<evidence type="ECO:0000313" key="1">
    <source>
        <dbReference type="EMBL" id="OWY36473.1"/>
    </source>
</evidence>
<dbReference type="EMBL" id="NJGV01000002">
    <property type="protein sequence ID" value="OWY36473.1"/>
    <property type="molecule type" value="Genomic_DNA"/>
</dbReference>
<proteinExistence type="predicted"/>
<dbReference type="GeneID" id="90166408"/>
<name>A0A225T314_9BURK</name>
<dbReference type="Gene3D" id="3.30.70.120">
    <property type="match status" value="1"/>
</dbReference>
<evidence type="ECO:0000313" key="2">
    <source>
        <dbReference type="Proteomes" id="UP000214747"/>
    </source>
</evidence>
<accession>A0A225T314</accession>
<evidence type="ECO:0008006" key="3">
    <source>
        <dbReference type="Google" id="ProtNLM"/>
    </source>
</evidence>
<keyword evidence="2" id="KW-1185">Reference proteome</keyword>
<dbReference type="RefSeq" id="WP_088754006.1">
    <property type="nucleotide sequence ID" value="NZ_NJGV01000002.1"/>
</dbReference>
<dbReference type="Pfam" id="PF11582">
    <property type="entry name" value="DUF3240"/>
    <property type="match status" value="1"/>
</dbReference>
<comment type="caution">
    <text evidence="1">The sequence shown here is derived from an EMBL/GenBank/DDBJ whole genome shotgun (WGS) entry which is preliminary data.</text>
</comment>
<protein>
    <recommendedName>
        <fullName evidence="3">DUF3240 domain-containing protein</fullName>
    </recommendedName>
</protein>
<reference evidence="1 2" key="1">
    <citation type="journal article" date="2010" name="Int. J. Syst. Evol. Microbiol.">
        <title>Reclassification of Herbaspirillum putei as a later heterotypic synonym of Herbaspirillum huttiense, with the description of H. huttiense subsp. huttiense subsp. nov. and H. huttiense subsp. putei subsp. nov., comb. nov., and description of Herbaspirillum aquaticum sp. nov.</title>
        <authorList>
            <person name="Dobritsa A.P."/>
            <person name="Reddy M.C."/>
            <person name="Samadpour M."/>
        </authorList>
    </citation>
    <scope>NUCLEOTIDE SEQUENCE [LARGE SCALE GENOMIC DNA]</scope>
    <source>
        <strain evidence="1 2">IEH 4430</strain>
    </source>
</reference>
<dbReference type="Proteomes" id="UP000214747">
    <property type="component" value="Unassembled WGS sequence"/>
</dbReference>
<dbReference type="AlphaFoldDB" id="A0A225T314"/>
<dbReference type="InterPro" id="IPR015867">
    <property type="entry name" value="N-reg_PII/ATP_PRibTrfase_C"/>
</dbReference>
<gene>
    <name evidence="1" type="ORF">CEJ45_04530</name>
</gene>